<dbReference type="InParanoid" id="C5K826"/>
<dbReference type="Proteomes" id="UP000007800">
    <property type="component" value="Unassembled WGS sequence"/>
</dbReference>
<keyword evidence="4" id="KW-0106">Calcium</keyword>
<dbReference type="InterPro" id="IPR002048">
    <property type="entry name" value="EF_hand_dom"/>
</dbReference>
<dbReference type="PANTHER" id="PTHR12378:SF7">
    <property type="entry name" value="DESUMOYLATING ISOPEPTIDASE 1"/>
    <property type="match status" value="1"/>
</dbReference>
<dbReference type="SUPFAM" id="SSF47473">
    <property type="entry name" value="EF-hand"/>
    <property type="match status" value="1"/>
</dbReference>
<keyword evidence="3" id="KW-0378">Hydrolase</keyword>
<keyword evidence="2" id="KW-0645">Protease</keyword>
<evidence type="ECO:0000256" key="4">
    <source>
        <dbReference type="ARBA" id="ARBA00022837"/>
    </source>
</evidence>
<dbReference type="GO" id="GO:0008233">
    <property type="term" value="F:peptidase activity"/>
    <property type="evidence" value="ECO:0007669"/>
    <property type="project" value="UniProtKB-KW"/>
</dbReference>
<dbReference type="OrthoDB" id="21221at2759"/>
<evidence type="ECO:0000313" key="9">
    <source>
        <dbReference type="Proteomes" id="UP000007800"/>
    </source>
</evidence>
<evidence type="ECO:0000259" key="7">
    <source>
        <dbReference type="PROSITE" id="PS51858"/>
    </source>
</evidence>
<dbReference type="GO" id="GO:0070646">
    <property type="term" value="P:protein modification by small protein removal"/>
    <property type="evidence" value="ECO:0007669"/>
    <property type="project" value="TreeGrafter"/>
</dbReference>
<dbReference type="InterPro" id="IPR018247">
    <property type="entry name" value="EF_Hand_1_Ca_BS"/>
</dbReference>
<dbReference type="PROSITE" id="PS50222">
    <property type="entry name" value="EF_HAND_2"/>
    <property type="match status" value="2"/>
</dbReference>
<accession>C5K826</accession>
<name>C5K826_PERM5</name>
<dbReference type="GO" id="GO:0006508">
    <property type="term" value="P:proteolysis"/>
    <property type="evidence" value="ECO:0007669"/>
    <property type="project" value="UniProtKB-KW"/>
</dbReference>
<sequence>MRRARSTTPTNTRGHTRSPTVTASNASILRWASLTATEQEHLASILDNHGIQFRKIMARGGHVFEAFGDTGHDRRHPPAVFNTDLDASGGGKLHRTMEAFYADRGVKDATVQAAKALQSTGQSQTSVNWLTDRLGLRRLTEQGTLETLLLAHRSREADMMVDKSSKSVNHPIIIQLPLSDIESLAKKYIALWVYHHQRPEVLAATRSSQGPLGSPAPAAAVHAGVLPQDPSTSYDDNGVLNEYMSPSDDGQSIISDYLQSIQQYRKARQELETKAAATAIPGQHTLEGSHKAAELTWVVADMLHACQRSMIDSVKEARQSSRHPLKLPCRDFDAALEPCVHTLLREESTLLVSRIDPAISDIRLPPASGPLVADALNAVASHITTTADELVQIIMDGSVDNWITALSSLLLFQQSPQPIDKDGILNADTPVYQKLVRLRDSILADESGTLRQAAVREFCETLLSSSVLETYCAQLTRRELLEIYEIEIMFRVQDKDGDGRIDAAELADVWKDALRKGRSIDAGLMASEVARTLDIMDIDGDGTVDLEEFKHAMLVNGTMPHHLMEVNELLRRKLQKDPLLLHDIIDEFVRLDTSGVGILSYQDIYDGLLSRLGDDGKSKIEALRDMDLDGSGSIDYYEYLYYTLGRRKEKVELLFYDISNGASRTLGPILFGHRVEGIWHTSIVAFNKEWWYGGNVFRSVPETTPFGTPIKRIQLGYTLHTQRELYNVLVERLSLEYTPESYDVMTNNCNNFTNDVSMFLLHKGIPQDILDLPYRLMSSGLARILRPFLNHWLGGFGDDGVSNEENLLHSLADKLASGDLSAVNTMVHYSPQEAGGSPQIVQITAVNRKKKTATVRRFE</sequence>
<evidence type="ECO:0000256" key="5">
    <source>
        <dbReference type="SAM" id="MobiDB-lite"/>
    </source>
</evidence>
<feature type="domain" description="EF-hand" evidence="6">
    <location>
        <begin position="524"/>
        <end position="559"/>
    </location>
</feature>
<feature type="region of interest" description="Disordered" evidence="5">
    <location>
        <begin position="1"/>
        <end position="23"/>
    </location>
</feature>
<evidence type="ECO:0000256" key="1">
    <source>
        <dbReference type="ARBA" id="ARBA00008140"/>
    </source>
</evidence>
<dbReference type="InterPro" id="IPR011992">
    <property type="entry name" value="EF-hand-dom_pair"/>
</dbReference>
<dbReference type="Pfam" id="PF05903">
    <property type="entry name" value="Peptidase_C97"/>
    <property type="match status" value="1"/>
</dbReference>
<dbReference type="Pfam" id="PF13499">
    <property type="entry name" value="EF-hand_7"/>
    <property type="match status" value="1"/>
</dbReference>
<evidence type="ECO:0000313" key="8">
    <source>
        <dbReference type="EMBL" id="EER19711.1"/>
    </source>
</evidence>
<dbReference type="GO" id="GO:0005509">
    <property type="term" value="F:calcium ion binding"/>
    <property type="evidence" value="ECO:0007669"/>
    <property type="project" value="InterPro"/>
</dbReference>
<dbReference type="PANTHER" id="PTHR12378">
    <property type="entry name" value="DESUMOYLATING ISOPEPTIDASE"/>
    <property type="match status" value="1"/>
</dbReference>
<dbReference type="AlphaFoldDB" id="C5K826"/>
<dbReference type="GeneID" id="9057702"/>
<protein>
    <recommendedName>
        <fullName evidence="10">Calmodulin</fullName>
    </recommendedName>
</protein>
<evidence type="ECO:0008006" key="10">
    <source>
        <dbReference type="Google" id="ProtNLM"/>
    </source>
</evidence>
<feature type="domain" description="EF-hand" evidence="6">
    <location>
        <begin position="485"/>
        <end position="516"/>
    </location>
</feature>
<dbReference type="CDD" id="cd00051">
    <property type="entry name" value="EFh"/>
    <property type="match status" value="1"/>
</dbReference>
<proteinExistence type="inferred from homology"/>
<feature type="domain" description="PPPDE" evidence="7">
    <location>
        <begin position="649"/>
        <end position="790"/>
    </location>
</feature>
<comment type="similarity">
    <text evidence="1">Belongs to the DeSI family.</text>
</comment>
<dbReference type="SMART" id="SM00054">
    <property type="entry name" value="EFh"/>
    <property type="match status" value="3"/>
</dbReference>
<keyword evidence="9" id="KW-1185">Reference proteome</keyword>
<dbReference type="SMART" id="SM01179">
    <property type="entry name" value="DUF862"/>
    <property type="match status" value="1"/>
</dbReference>
<dbReference type="PROSITE" id="PS51858">
    <property type="entry name" value="PPPDE"/>
    <property type="match status" value="1"/>
</dbReference>
<dbReference type="Gene3D" id="1.10.238.10">
    <property type="entry name" value="EF-hand"/>
    <property type="match status" value="2"/>
</dbReference>
<dbReference type="PROSITE" id="PS00018">
    <property type="entry name" value="EF_HAND_1"/>
    <property type="match status" value="3"/>
</dbReference>
<dbReference type="RefSeq" id="XP_002787915.1">
    <property type="nucleotide sequence ID" value="XM_002787869.1"/>
</dbReference>
<dbReference type="Gene3D" id="3.90.1720.30">
    <property type="entry name" value="PPPDE domains"/>
    <property type="match status" value="1"/>
</dbReference>
<dbReference type="InterPro" id="IPR042266">
    <property type="entry name" value="PPPDE_sf"/>
</dbReference>
<evidence type="ECO:0000259" key="6">
    <source>
        <dbReference type="PROSITE" id="PS50222"/>
    </source>
</evidence>
<evidence type="ECO:0000256" key="2">
    <source>
        <dbReference type="ARBA" id="ARBA00022670"/>
    </source>
</evidence>
<organism evidence="9">
    <name type="scientific">Perkinsus marinus (strain ATCC 50983 / TXsc)</name>
    <dbReference type="NCBI Taxonomy" id="423536"/>
    <lineage>
        <taxon>Eukaryota</taxon>
        <taxon>Sar</taxon>
        <taxon>Alveolata</taxon>
        <taxon>Perkinsozoa</taxon>
        <taxon>Perkinsea</taxon>
        <taxon>Perkinsida</taxon>
        <taxon>Perkinsidae</taxon>
        <taxon>Perkinsus</taxon>
    </lineage>
</organism>
<evidence type="ECO:0000256" key="3">
    <source>
        <dbReference type="ARBA" id="ARBA00022801"/>
    </source>
</evidence>
<dbReference type="InterPro" id="IPR008580">
    <property type="entry name" value="PPPDE_dom"/>
</dbReference>
<reference evidence="8 9" key="1">
    <citation type="submission" date="2008-07" db="EMBL/GenBank/DDBJ databases">
        <authorList>
            <person name="El-Sayed N."/>
            <person name="Caler E."/>
            <person name="Inman J."/>
            <person name="Amedeo P."/>
            <person name="Hass B."/>
            <person name="Wortman J."/>
        </authorList>
    </citation>
    <scope>NUCLEOTIDE SEQUENCE [LARGE SCALE GENOMIC DNA]</scope>
    <source>
        <strain evidence="9">ATCC 50983 / TXsc</strain>
    </source>
</reference>
<gene>
    <name evidence="8" type="ORF">Pmar_PMAR012699</name>
</gene>
<dbReference type="EMBL" id="GG671079">
    <property type="protein sequence ID" value="EER19711.1"/>
    <property type="molecule type" value="Genomic_DNA"/>
</dbReference>